<evidence type="ECO:0000313" key="3">
    <source>
        <dbReference type="EMBL" id="GLS24942.1"/>
    </source>
</evidence>
<evidence type="ECO:0000313" key="4">
    <source>
        <dbReference type="Proteomes" id="UP001156870"/>
    </source>
</evidence>
<dbReference type="AlphaFoldDB" id="A0AA37T950"/>
<dbReference type="EMBL" id="BSPD01000020">
    <property type="protein sequence ID" value="GLS24942.1"/>
    <property type="molecule type" value="Genomic_DNA"/>
</dbReference>
<accession>A0AA37T950</accession>
<dbReference type="Pfam" id="PF14240">
    <property type="entry name" value="YHYH"/>
    <property type="match status" value="1"/>
</dbReference>
<comment type="caution">
    <text evidence="3">The sequence shown here is derived from an EMBL/GenBank/DDBJ whole genome shotgun (WGS) entry which is preliminary data.</text>
</comment>
<dbReference type="RefSeq" id="WP_232592242.1">
    <property type="nucleotide sequence ID" value="NZ_BSPD01000020.1"/>
</dbReference>
<sequence length="363" mass="40126">MLFSSVVLSHVSSSEKNSAASGAVHSHASISSPKQNIRNTVLTKRSADCAEYVSVTYASVEDEQRRKSFQSHLTITAEGNHCLFHSNNIPNHNFNDRTAHFAHSVEEIAQQFTLNRYPIYREHTVPLSQQWLNGIMLNGVVIDLMSAGCYQPNAPMADREGNVSAGCRGNAKWVLEPLGSIHKFGSDAHNAHTQPGGMYHYHGNPKALFNDQPGAKGSPVIGFAADGFPIYGSYFFDGQTVRKARSSYQLKQGYRPGRNGTDPGGNYDGTYIADYAFKEGSGDLDKCNGMRINGQYGYYVTDTYPWILNCFRGQPHLSFQKKPLSSNPSSSNPSMGHPPREHPGQREQRGGRHPPPHHRRPPP</sequence>
<name>A0AA37T950_9GAMM</name>
<proteinExistence type="predicted"/>
<feature type="compositionally biased region" description="Basic residues" evidence="1">
    <location>
        <begin position="351"/>
        <end position="363"/>
    </location>
</feature>
<protein>
    <recommendedName>
        <fullName evidence="2">YHYH domain-containing protein</fullName>
    </recommendedName>
</protein>
<dbReference type="InterPro" id="IPR025924">
    <property type="entry name" value="YHYH_dom"/>
</dbReference>
<evidence type="ECO:0000256" key="1">
    <source>
        <dbReference type="SAM" id="MobiDB-lite"/>
    </source>
</evidence>
<gene>
    <name evidence="3" type="ORF">GCM10007877_06560</name>
</gene>
<organism evidence="3 4">
    <name type="scientific">Marinibactrum halimedae</name>
    <dbReference type="NCBI Taxonomy" id="1444977"/>
    <lineage>
        <taxon>Bacteria</taxon>
        <taxon>Pseudomonadati</taxon>
        <taxon>Pseudomonadota</taxon>
        <taxon>Gammaproteobacteria</taxon>
        <taxon>Cellvibrionales</taxon>
        <taxon>Cellvibrionaceae</taxon>
        <taxon>Marinibactrum</taxon>
    </lineage>
</organism>
<feature type="compositionally biased region" description="Basic and acidic residues" evidence="1">
    <location>
        <begin position="338"/>
        <end position="350"/>
    </location>
</feature>
<feature type="region of interest" description="Disordered" evidence="1">
    <location>
        <begin position="319"/>
        <end position="363"/>
    </location>
</feature>
<feature type="domain" description="YHYH" evidence="2">
    <location>
        <begin position="112"/>
        <end position="313"/>
    </location>
</feature>
<keyword evidence="4" id="KW-1185">Reference proteome</keyword>
<feature type="compositionally biased region" description="Low complexity" evidence="1">
    <location>
        <begin position="325"/>
        <end position="334"/>
    </location>
</feature>
<reference evidence="3 4" key="1">
    <citation type="journal article" date="2014" name="Int. J. Syst. Evol. Microbiol.">
        <title>Complete genome sequence of Corynebacterium casei LMG S-19264T (=DSM 44701T), isolated from a smear-ripened cheese.</title>
        <authorList>
            <consortium name="US DOE Joint Genome Institute (JGI-PGF)"/>
            <person name="Walter F."/>
            <person name="Albersmeier A."/>
            <person name="Kalinowski J."/>
            <person name="Ruckert C."/>
        </authorList>
    </citation>
    <scope>NUCLEOTIDE SEQUENCE [LARGE SCALE GENOMIC DNA]</scope>
    <source>
        <strain evidence="3 4">NBRC 110095</strain>
    </source>
</reference>
<evidence type="ECO:0000259" key="2">
    <source>
        <dbReference type="Pfam" id="PF14240"/>
    </source>
</evidence>
<dbReference type="Proteomes" id="UP001156870">
    <property type="component" value="Unassembled WGS sequence"/>
</dbReference>